<name>A0A1G9UCA4_9SPHI</name>
<dbReference type="STRING" id="990371.SAMN05421813_11618"/>
<dbReference type="OrthoDB" id="9856939at2"/>
<evidence type="ECO:0000313" key="2">
    <source>
        <dbReference type="Proteomes" id="UP000199226"/>
    </source>
</evidence>
<dbReference type="EMBL" id="FNHH01000016">
    <property type="protein sequence ID" value="SDM57591.1"/>
    <property type="molecule type" value="Genomic_DNA"/>
</dbReference>
<protein>
    <submittedName>
        <fullName evidence="1">Uncharacterized protein</fullName>
    </submittedName>
</protein>
<proteinExistence type="predicted"/>
<accession>A0A1G9UCA4</accession>
<dbReference type="Proteomes" id="UP000199226">
    <property type="component" value="Unassembled WGS sequence"/>
</dbReference>
<dbReference type="AlphaFoldDB" id="A0A1G9UCA4"/>
<dbReference type="RefSeq" id="WP_090705067.1">
    <property type="nucleotide sequence ID" value="NZ_FNHH01000016.1"/>
</dbReference>
<organism evidence="1 2">
    <name type="scientific">Daejeonella rubra</name>
    <dbReference type="NCBI Taxonomy" id="990371"/>
    <lineage>
        <taxon>Bacteria</taxon>
        <taxon>Pseudomonadati</taxon>
        <taxon>Bacteroidota</taxon>
        <taxon>Sphingobacteriia</taxon>
        <taxon>Sphingobacteriales</taxon>
        <taxon>Sphingobacteriaceae</taxon>
        <taxon>Daejeonella</taxon>
    </lineage>
</organism>
<keyword evidence="2" id="KW-1185">Reference proteome</keyword>
<sequence>MEKQHFTRYRFIDTRTGDLIRYMNINDRLEDHTDRLKKMQSQIYNEIKIPVSAILYELAEPAS</sequence>
<evidence type="ECO:0000313" key="1">
    <source>
        <dbReference type="EMBL" id="SDM57591.1"/>
    </source>
</evidence>
<reference evidence="2" key="1">
    <citation type="submission" date="2016-10" db="EMBL/GenBank/DDBJ databases">
        <authorList>
            <person name="Varghese N."/>
            <person name="Submissions S."/>
        </authorList>
    </citation>
    <scope>NUCLEOTIDE SEQUENCE [LARGE SCALE GENOMIC DNA]</scope>
    <source>
        <strain evidence="2">DSM 24536</strain>
    </source>
</reference>
<gene>
    <name evidence="1" type="ORF">SAMN05421813_11618</name>
</gene>